<gene>
    <name evidence="2" type="ORF">NJQ99_14005</name>
</gene>
<organism evidence="2 3">
    <name type="scientific">Futiania mangrovi</name>
    <dbReference type="NCBI Taxonomy" id="2959716"/>
    <lineage>
        <taxon>Bacteria</taxon>
        <taxon>Pseudomonadati</taxon>
        <taxon>Pseudomonadota</taxon>
        <taxon>Alphaproteobacteria</taxon>
        <taxon>Futianiales</taxon>
        <taxon>Futianiaceae</taxon>
        <taxon>Futiania</taxon>
    </lineage>
</organism>
<dbReference type="PROSITE" id="PS50075">
    <property type="entry name" value="CARRIER"/>
    <property type="match status" value="1"/>
</dbReference>
<dbReference type="RefSeq" id="WP_269333498.1">
    <property type="nucleotide sequence ID" value="NZ_JAMZFT010000003.1"/>
</dbReference>
<keyword evidence="3" id="KW-1185">Reference proteome</keyword>
<evidence type="ECO:0000313" key="3">
    <source>
        <dbReference type="Proteomes" id="UP001055804"/>
    </source>
</evidence>
<dbReference type="AlphaFoldDB" id="A0A9J6PDP7"/>
<name>A0A9J6PDP7_9PROT</name>
<proteinExistence type="predicted"/>
<dbReference type="Proteomes" id="UP001055804">
    <property type="component" value="Unassembled WGS sequence"/>
</dbReference>
<accession>A0A9J6PDP7</accession>
<dbReference type="Gene3D" id="1.10.1200.10">
    <property type="entry name" value="ACP-like"/>
    <property type="match status" value="1"/>
</dbReference>
<dbReference type="InterPro" id="IPR009081">
    <property type="entry name" value="PP-bd_ACP"/>
</dbReference>
<dbReference type="Pfam" id="PF00550">
    <property type="entry name" value="PP-binding"/>
    <property type="match status" value="1"/>
</dbReference>
<evidence type="ECO:0000259" key="1">
    <source>
        <dbReference type="PROSITE" id="PS50075"/>
    </source>
</evidence>
<reference evidence="2" key="1">
    <citation type="submission" date="2022-06" db="EMBL/GenBank/DDBJ databases">
        <title>Isolation and Genomics of Futiania mangrovii gen. nov., sp. nov., a Rare and Metabolically-versatile member in the Class Alphaproteobacteria.</title>
        <authorList>
            <person name="Liu L."/>
            <person name="Huang W.-C."/>
            <person name="Pan J."/>
            <person name="Li J."/>
            <person name="Huang Y."/>
            <person name="Du H."/>
            <person name="Liu Y."/>
            <person name="Li M."/>
        </authorList>
    </citation>
    <scope>NUCLEOTIDE SEQUENCE</scope>
    <source>
        <strain evidence="2">FT118</strain>
    </source>
</reference>
<dbReference type="SUPFAM" id="SSF47336">
    <property type="entry name" value="ACP-like"/>
    <property type="match status" value="1"/>
</dbReference>
<protein>
    <submittedName>
        <fullName evidence="2">Acyl carrier protein</fullName>
    </submittedName>
</protein>
<comment type="caution">
    <text evidence="2">The sequence shown here is derived from an EMBL/GenBank/DDBJ whole genome shotgun (WGS) entry which is preliminary data.</text>
</comment>
<sequence length="81" mass="8559">MTRDEIRTAVVEEVSAIAPDADLAALDPSADMREAIDLDSMDVLNLLIALHKRLGIDIPEEDAGQLVTLGGAVDYLAARAG</sequence>
<evidence type="ECO:0000313" key="2">
    <source>
        <dbReference type="EMBL" id="MCP1337533.1"/>
    </source>
</evidence>
<dbReference type="EMBL" id="JAMZFT010000003">
    <property type="protein sequence ID" value="MCP1337533.1"/>
    <property type="molecule type" value="Genomic_DNA"/>
</dbReference>
<dbReference type="InterPro" id="IPR036736">
    <property type="entry name" value="ACP-like_sf"/>
</dbReference>
<feature type="domain" description="Carrier" evidence="1">
    <location>
        <begin position="1"/>
        <end position="80"/>
    </location>
</feature>